<gene>
    <name evidence="1" type="ORF">JCM7686_0825</name>
</gene>
<dbReference type="KEGG" id="pami:JCM7686_0825"/>
<evidence type="ECO:0000313" key="2">
    <source>
        <dbReference type="Proteomes" id="UP000015480"/>
    </source>
</evidence>
<proteinExistence type="predicted"/>
<sequence length="108" mass="11856">MRMRDMCANRIARHTLVIHDEIDDLIEAYHPEPDHEAAAEAYVDAVGYLLWAAEMASMGKLQDGPMSRATLLQAARRSLEDAERAELMALNAIHQSTTPIIAKVAAGA</sequence>
<dbReference type="Proteomes" id="UP000015480">
    <property type="component" value="Chromosome"/>
</dbReference>
<dbReference type="PATRIC" id="fig|1367847.3.peg.783"/>
<reference evidence="1 2" key="1">
    <citation type="journal article" date="2014" name="BMC Genomics">
        <title>Architecture and functions of a multipartite genome of the methylotrophic bacterium Paracoccus aminophilus JCM 7686, containing primary and secondary chromids.</title>
        <authorList>
            <person name="Dziewit L."/>
            <person name="Czarnecki J."/>
            <person name="Wibberg D."/>
            <person name="Radlinska M."/>
            <person name="Mrozek P."/>
            <person name="Szymczak M."/>
            <person name="Schluter A."/>
            <person name="Puhler A."/>
            <person name="Bartosik D."/>
        </authorList>
    </citation>
    <scope>NUCLEOTIDE SEQUENCE [LARGE SCALE GENOMIC DNA]</scope>
    <source>
        <strain evidence="1">JCM 7686</strain>
    </source>
</reference>
<name>S5XL45_PARAH</name>
<accession>S5XL45</accession>
<keyword evidence="2" id="KW-1185">Reference proteome</keyword>
<organism evidence="1 2">
    <name type="scientific">Paracoccus aminophilus JCM 7686</name>
    <dbReference type="NCBI Taxonomy" id="1367847"/>
    <lineage>
        <taxon>Bacteria</taxon>
        <taxon>Pseudomonadati</taxon>
        <taxon>Pseudomonadota</taxon>
        <taxon>Alphaproteobacteria</taxon>
        <taxon>Rhodobacterales</taxon>
        <taxon>Paracoccaceae</taxon>
        <taxon>Paracoccus</taxon>
    </lineage>
</organism>
<dbReference type="HOGENOM" id="CLU_2194407_0_0_5"/>
<dbReference type="AlphaFoldDB" id="S5XL45"/>
<evidence type="ECO:0000313" key="1">
    <source>
        <dbReference type="EMBL" id="AGT07934.1"/>
    </source>
</evidence>
<protein>
    <submittedName>
        <fullName evidence="1">Uncharacterized protein</fullName>
    </submittedName>
</protein>
<dbReference type="EMBL" id="CP006650">
    <property type="protein sequence ID" value="AGT07934.1"/>
    <property type="molecule type" value="Genomic_DNA"/>
</dbReference>